<dbReference type="PANTHER" id="PTHR34322:SF2">
    <property type="entry name" value="TRANSPOSASE IS200-LIKE DOMAIN-CONTAINING PROTEIN"/>
    <property type="match status" value="1"/>
</dbReference>
<evidence type="ECO:0000313" key="3">
    <source>
        <dbReference type="Proteomes" id="UP000177777"/>
    </source>
</evidence>
<dbReference type="Pfam" id="PF01797">
    <property type="entry name" value="Y1_Tnp"/>
    <property type="match status" value="1"/>
</dbReference>
<organism evidence="2 3">
    <name type="scientific">Candidatus Nomurabacteria bacterium RIFCSPHIGHO2_02_FULL_41_18</name>
    <dbReference type="NCBI Taxonomy" id="1801754"/>
    <lineage>
        <taxon>Bacteria</taxon>
        <taxon>Candidatus Nomuraibacteriota</taxon>
    </lineage>
</organism>
<evidence type="ECO:0000259" key="1">
    <source>
        <dbReference type="SMART" id="SM01321"/>
    </source>
</evidence>
<dbReference type="Proteomes" id="UP000177777">
    <property type="component" value="Unassembled WGS sequence"/>
</dbReference>
<name>A0A1F6W6Z1_9BACT</name>
<protein>
    <recommendedName>
        <fullName evidence="1">Transposase IS200-like domain-containing protein</fullName>
    </recommendedName>
</protein>
<sequence length="223" mass="26954">MSIRKVSFAPGEYYHLYNRGNSKQRIFHDTQDYWHFITLLYTCNSENNFKAFLFKRNKEDPYLWERGGQLVSIGAWILMPNHFHILITEKEEGGISKFMQKLCTAYSMYYNKKYKRTGGLFEGKFKSKHLSTDRYLKYIFSYIHLNAIKLIQKDWKEIGIKNKKEALEYLDNYKYSSYLEYAGLKRKQNAILDRKTFPDYFPSIANFKKEILEWISYHDEFDY</sequence>
<proteinExistence type="predicted"/>
<dbReference type="PANTHER" id="PTHR34322">
    <property type="entry name" value="TRANSPOSASE, Y1_TNP DOMAIN-CONTAINING"/>
    <property type="match status" value="1"/>
</dbReference>
<dbReference type="SMART" id="SM01321">
    <property type="entry name" value="Y1_Tnp"/>
    <property type="match status" value="1"/>
</dbReference>
<gene>
    <name evidence="2" type="ORF">A3D42_02755</name>
</gene>
<dbReference type="InterPro" id="IPR036515">
    <property type="entry name" value="Transposase_17_sf"/>
</dbReference>
<dbReference type="Gene3D" id="3.30.70.1290">
    <property type="entry name" value="Transposase IS200-like"/>
    <property type="match status" value="1"/>
</dbReference>
<dbReference type="SUPFAM" id="SSF143422">
    <property type="entry name" value="Transposase IS200-like"/>
    <property type="match status" value="1"/>
</dbReference>
<dbReference type="EMBL" id="MFUE01000011">
    <property type="protein sequence ID" value="OGI77707.1"/>
    <property type="molecule type" value="Genomic_DNA"/>
</dbReference>
<evidence type="ECO:0000313" key="2">
    <source>
        <dbReference type="EMBL" id="OGI77707.1"/>
    </source>
</evidence>
<accession>A0A1F6W6Z1</accession>
<dbReference type="GO" id="GO:0004803">
    <property type="term" value="F:transposase activity"/>
    <property type="evidence" value="ECO:0007669"/>
    <property type="project" value="InterPro"/>
</dbReference>
<reference evidence="2 3" key="1">
    <citation type="journal article" date="2016" name="Nat. Commun.">
        <title>Thousands of microbial genomes shed light on interconnected biogeochemical processes in an aquifer system.</title>
        <authorList>
            <person name="Anantharaman K."/>
            <person name="Brown C.T."/>
            <person name="Hug L.A."/>
            <person name="Sharon I."/>
            <person name="Castelle C.J."/>
            <person name="Probst A.J."/>
            <person name="Thomas B.C."/>
            <person name="Singh A."/>
            <person name="Wilkins M.J."/>
            <person name="Karaoz U."/>
            <person name="Brodie E.L."/>
            <person name="Williams K.H."/>
            <person name="Hubbard S.S."/>
            <person name="Banfield J.F."/>
        </authorList>
    </citation>
    <scope>NUCLEOTIDE SEQUENCE [LARGE SCALE GENOMIC DNA]</scope>
</reference>
<dbReference type="InterPro" id="IPR002686">
    <property type="entry name" value="Transposase_17"/>
</dbReference>
<dbReference type="GO" id="GO:0006313">
    <property type="term" value="P:DNA transposition"/>
    <property type="evidence" value="ECO:0007669"/>
    <property type="project" value="InterPro"/>
</dbReference>
<feature type="domain" description="Transposase IS200-like" evidence="1">
    <location>
        <begin position="9"/>
        <end position="146"/>
    </location>
</feature>
<dbReference type="STRING" id="1801754.A3D42_02755"/>
<dbReference type="GO" id="GO:0003677">
    <property type="term" value="F:DNA binding"/>
    <property type="evidence" value="ECO:0007669"/>
    <property type="project" value="InterPro"/>
</dbReference>
<comment type="caution">
    <text evidence="2">The sequence shown here is derived from an EMBL/GenBank/DDBJ whole genome shotgun (WGS) entry which is preliminary data.</text>
</comment>
<dbReference type="AlphaFoldDB" id="A0A1F6W6Z1"/>